<comment type="caution">
    <text evidence="1">The sequence shown here is derived from an EMBL/GenBank/DDBJ whole genome shotgun (WGS) entry which is preliminary data.</text>
</comment>
<reference evidence="1" key="1">
    <citation type="submission" date="2022-06" db="EMBL/GenBank/DDBJ databases">
        <title>Phylogenomic reconstructions and comparative analyses of Kickxellomycotina fungi.</title>
        <authorList>
            <person name="Reynolds N.K."/>
            <person name="Stajich J.E."/>
            <person name="Barry K."/>
            <person name="Grigoriev I.V."/>
            <person name="Crous P."/>
            <person name="Smith M.E."/>
        </authorList>
    </citation>
    <scope>NUCLEOTIDE SEQUENCE</scope>
    <source>
        <strain evidence="1">RSA 2271</strain>
    </source>
</reference>
<feature type="non-terminal residue" evidence="1">
    <location>
        <position position="113"/>
    </location>
</feature>
<protein>
    <submittedName>
        <fullName evidence="1">RNA polymerase II subunit 3</fullName>
    </submittedName>
</protein>
<name>A0ACC1H721_9FUNG</name>
<sequence>MAIDIVEFENNTSVLADEFLAHRLGMIPLTSHNVEKFEYTRDCSCDQYCSKCAVVLTLHARCDGDEIITVTSNDLVSEDSEVVPVVEGENDPGIVITKLAKGQELKVHCIAKK</sequence>
<gene>
    <name evidence="1" type="primary">rpb3_2</name>
    <name evidence="1" type="ORF">EV182_007909</name>
</gene>
<keyword evidence="2" id="KW-1185">Reference proteome</keyword>
<organism evidence="1 2">
    <name type="scientific">Spiromyces aspiralis</name>
    <dbReference type="NCBI Taxonomy" id="68401"/>
    <lineage>
        <taxon>Eukaryota</taxon>
        <taxon>Fungi</taxon>
        <taxon>Fungi incertae sedis</taxon>
        <taxon>Zoopagomycota</taxon>
        <taxon>Kickxellomycotina</taxon>
        <taxon>Kickxellomycetes</taxon>
        <taxon>Kickxellales</taxon>
        <taxon>Kickxellaceae</taxon>
        <taxon>Spiromyces</taxon>
    </lineage>
</organism>
<dbReference type="EMBL" id="JAMZIH010008996">
    <property type="protein sequence ID" value="KAJ1670939.1"/>
    <property type="molecule type" value="Genomic_DNA"/>
</dbReference>
<accession>A0ACC1H721</accession>
<evidence type="ECO:0000313" key="2">
    <source>
        <dbReference type="Proteomes" id="UP001145114"/>
    </source>
</evidence>
<evidence type="ECO:0000313" key="1">
    <source>
        <dbReference type="EMBL" id="KAJ1670939.1"/>
    </source>
</evidence>
<dbReference type="Proteomes" id="UP001145114">
    <property type="component" value="Unassembled WGS sequence"/>
</dbReference>
<proteinExistence type="predicted"/>